<reference evidence="3 4" key="1">
    <citation type="submission" date="2016-06" db="EMBL/GenBank/DDBJ databases">
        <authorList>
            <person name="Ricketts C."/>
            <person name="Pickler L."/>
            <person name="Maurer J."/>
            <person name="Ayyampalayam S."/>
            <person name="Garcia M."/>
            <person name="Ferguson-Noel N.M."/>
        </authorList>
    </citation>
    <scope>NUCLEOTIDE SEQUENCE [LARGE SCALE GENOMIC DNA]</scope>
    <source>
        <strain evidence="3 4">K6356</strain>
    </source>
</reference>
<evidence type="ECO:0000313" key="4">
    <source>
        <dbReference type="Proteomes" id="UP000092188"/>
    </source>
</evidence>
<keyword evidence="2" id="KW-0812">Transmembrane</keyword>
<evidence type="ECO:0000256" key="1">
    <source>
        <dbReference type="SAM" id="MobiDB-lite"/>
    </source>
</evidence>
<evidence type="ECO:0000256" key="2">
    <source>
        <dbReference type="SAM" id="Phobius"/>
    </source>
</evidence>
<dbReference type="NCBIfam" id="NF045829">
    <property type="entry name" value="UU052_fam"/>
    <property type="match status" value="1"/>
</dbReference>
<comment type="caution">
    <text evidence="3">The sequence shown here is derived from an EMBL/GenBank/DDBJ whole genome shotgun (WGS) entry which is preliminary data.</text>
</comment>
<name>A0AB36DRY1_MYCGL</name>
<protein>
    <recommendedName>
        <fullName evidence="5">Transmembrane protein</fullName>
    </recommendedName>
</protein>
<feature type="transmembrane region" description="Helical" evidence="2">
    <location>
        <begin position="12"/>
        <end position="31"/>
    </location>
</feature>
<feature type="transmembrane region" description="Helical" evidence="2">
    <location>
        <begin position="718"/>
        <end position="742"/>
    </location>
</feature>
<feature type="region of interest" description="Disordered" evidence="1">
    <location>
        <begin position="47"/>
        <end position="86"/>
    </location>
</feature>
<dbReference type="InterPro" id="IPR054788">
    <property type="entry name" value="MSC_0620_UU052-like"/>
</dbReference>
<dbReference type="AlphaFoldDB" id="A0AB36DRY1"/>
<keyword evidence="2" id="KW-1133">Transmembrane helix</keyword>
<gene>
    <name evidence="3" type="ORF">BAY36_03650</name>
</gene>
<keyword evidence="2" id="KW-0472">Membrane</keyword>
<feature type="transmembrane region" description="Helical" evidence="2">
    <location>
        <begin position="681"/>
        <end position="706"/>
    </location>
</feature>
<organism evidence="3 4">
    <name type="scientific">Mycoplasmoides gallisepticum</name>
    <name type="common">Mycoplasma gallisepticum</name>
    <dbReference type="NCBI Taxonomy" id="2096"/>
    <lineage>
        <taxon>Bacteria</taxon>
        <taxon>Bacillati</taxon>
        <taxon>Mycoplasmatota</taxon>
        <taxon>Mycoplasmoidales</taxon>
        <taxon>Mycoplasmoidaceae</taxon>
        <taxon>Mycoplasmoides</taxon>
    </lineage>
</organism>
<sequence length="745" mass="84124">MKNKSKLKRLIYWQFGFMVPAVFASALSGVITHHKNSNNEYQLVNQAGEGLDPSTPTQPNDPNAPVANNNNNGRADQAQEKPRQPANLATLKTDIDDKMSDAIGEFIQAIFLGKDNLIDQRIAAIQNQSDLSFEEKFNKTLYYSQIKAFFAKNQNEIKTNPSKFGLDIVYLYVLSANAEFNKGKIVFNNKTYENKIWGNTDTTNYKKEVTGEGNSITPNADPQKAKVQNTTSDEEGKNVLKTYFNALKQSATSIFLNDSDLPGVGKDYDINGRVTDTNDAGVFSNPPKNFNSWDDYIISKIRPRFIDFDLEQNKDPAEQDQQNQQNNQAVENLLPPTVPVEGKQVPTDPKELIENIPRFVPKVRSLYSTLSSSALLNRFGTYNEANKSDVFFYFENPINTRFTYKVTALNNNNGKVNATVQIQDSVDKNATTTYTRELDTVGLSGTEQQINQNRELAYPAMQKLFLNFYEAVGLNADLNYGDATKVYVEPQTIFQMVYLAMRAINKPEFKDDLNIILSRSFGYSTEQSNSYFLNFLRNQLVNTQFLYWQLVSEMYKRIFIAFIRDFNKEDLKPKLIALLEQNNVSINQFNDSFAEARRKLLRLDSLTKQTIGSPQIQFDSLVTQIKEMNKTLRPFNLVYDSISNQANGDAEKEAGLAAALKSFSTDINNILANSRSIANPFLIMLAVFLGIISISLYGFYFMQLAFNKTKQISKLNKPLIITVLIIASIALVSTALITLKIIGVF</sequence>
<dbReference type="RefSeq" id="WP_065164853.1">
    <property type="nucleotide sequence ID" value="NZ_CP044225.1"/>
</dbReference>
<dbReference type="Proteomes" id="UP000092188">
    <property type="component" value="Unassembled WGS sequence"/>
</dbReference>
<dbReference type="EMBL" id="MAGQ01000012">
    <property type="protein sequence ID" value="OBU78245.1"/>
    <property type="molecule type" value="Genomic_DNA"/>
</dbReference>
<proteinExistence type="predicted"/>
<feature type="compositionally biased region" description="Low complexity" evidence="1">
    <location>
        <begin position="60"/>
        <end position="72"/>
    </location>
</feature>
<evidence type="ECO:0000313" key="3">
    <source>
        <dbReference type="EMBL" id="OBU78245.1"/>
    </source>
</evidence>
<evidence type="ECO:0008006" key="5">
    <source>
        <dbReference type="Google" id="ProtNLM"/>
    </source>
</evidence>
<accession>A0AB36DRY1</accession>